<name>A0A6N8I0J6_9FIRM</name>
<evidence type="ECO:0000313" key="7">
    <source>
        <dbReference type="Proteomes" id="UP000469440"/>
    </source>
</evidence>
<evidence type="ECO:0000256" key="3">
    <source>
        <dbReference type="ARBA" id="ARBA00022840"/>
    </source>
</evidence>
<dbReference type="KEGG" id="cfem:HCR03_06840"/>
<evidence type="ECO:0000313" key="5">
    <source>
        <dbReference type="EMBL" id="MVB11247.1"/>
    </source>
</evidence>
<evidence type="ECO:0000256" key="1">
    <source>
        <dbReference type="ARBA" id="ARBA00022741"/>
    </source>
</evidence>
<dbReference type="Gene3D" id="2.40.100.10">
    <property type="entry name" value="Cyclophilin-like"/>
    <property type="match status" value="1"/>
</dbReference>
<dbReference type="PANTHER" id="PTHR43309">
    <property type="entry name" value="5-OXOPROLINASE SUBUNIT C"/>
    <property type="match status" value="1"/>
</dbReference>
<dbReference type="PANTHER" id="PTHR43309:SF5">
    <property type="entry name" value="5-OXOPROLINASE SUBUNIT C"/>
    <property type="match status" value="1"/>
</dbReference>
<reference evidence="6 8" key="2">
    <citation type="submission" date="2020-08" db="EMBL/GenBank/DDBJ databases">
        <title>The isolate Caproiciproducens sp. 7D4C2 produces n-caproate at mildly acidic conditions from hexoses: genome and rBOX comparison with related strains and chain-elongating bacteria.</title>
        <authorList>
            <person name="Esquivel-Elizondo S."/>
            <person name="Bagci C."/>
            <person name="Temovska M."/>
            <person name="Jeon B.S."/>
            <person name="Bessarab I."/>
            <person name="Williams R.B.H."/>
            <person name="Huson D.H."/>
            <person name="Angenent L.T."/>
        </authorList>
    </citation>
    <scope>NUCLEOTIDE SEQUENCE [LARGE SCALE GENOMIC DNA]</scope>
    <source>
        <strain evidence="6 8">7D4C2</strain>
    </source>
</reference>
<sequence>MGIEMIKPGLLTTVQDFGRTGYQKLGISPSGALDRKAMILANLLVANSAGEAVLEITMMGPELRFTADNFVAVTGGDLSPVLNGAPMPRYAAIPVKDGDVLSFGPAKSGCRAYLAFAGGLKLPVVMGSKSTNLKCGFGGYGGRKLQAGDAIAFSSPKKELPFFPLRTLEAPSFGGETILRVILGPQEDAFTEEGVRTFFEETYQVTPRFDRMGCALDGPVVECRDKADIISDGIPAGAVQIPSSGKPIIMLADRQTTGGYTKIGTVASVDLSLLAQCRPGDSVRFQRISVGEAQKLLRKETKKLSKLNRYLNE</sequence>
<dbReference type="GO" id="GO:0016740">
    <property type="term" value="F:transferase activity"/>
    <property type="evidence" value="ECO:0007669"/>
    <property type="project" value="UniProtKB-KW"/>
</dbReference>
<feature type="domain" description="Carboxyltransferase" evidence="4">
    <location>
        <begin position="24"/>
        <end position="304"/>
    </location>
</feature>
<keyword evidence="7" id="KW-1185">Reference proteome</keyword>
<dbReference type="GO" id="GO:0016787">
    <property type="term" value="F:hydrolase activity"/>
    <property type="evidence" value="ECO:0007669"/>
    <property type="project" value="UniProtKB-KW"/>
</dbReference>
<keyword evidence="3" id="KW-0067">ATP-binding</keyword>
<dbReference type="RefSeq" id="WP_066649807.1">
    <property type="nucleotide sequence ID" value="NZ_CP060286.1"/>
</dbReference>
<evidence type="ECO:0000313" key="8">
    <source>
        <dbReference type="Proteomes" id="UP000515909"/>
    </source>
</evidence>
<dbReference type="EMBL" id="VWXL01000053">
    <property type="protein sequence ID" value="MVB11247.1"/>
    <property type="molecule type" value="Genomic_DNA"/>
</dbReference>
<dbReference type="AlphaFoldDB" id="A0A6N8I0J6"/>
<evidence type="ECO:0000259" key="4">
    <source>
        <dbReference type="SMART" id="SM00797"/>
    </source>
</evidence>
<dbReference type="OrthoDB" id="9782422at2"/>
<keyword evidence="1" id="KW-0547">Nucleotide-binding</keyword>
<keyword evidence="2" id="KW-0378">Hydrolase</keyword>
<dbReference type="Proteomes" id="UP000515909">
    <property type="component" value="Chromosome"/>
</dbReference>
<accession>A0A7G8TEA2</accession>
<reference evidence="5 7" key="1">
    <citation type="submission" date="2019-09" db="EMBL/GenBank/DDBJ databases">
        <title>Genome sequence of Clostridium sp. EA1.</title>
        <authorList>
            <person name="Poehlein A."/>
            <person name="Bengelsdorf F.R."/>
            <person name="Daniel R."/>
        </authorList>
    </citation>
    <scope>NUCLEOTIDE SEQUENCE [LARGE SCALE GENOMIC DNA]</scope>
    <source>
        <strain evidence="5 7">EA1</strain>
    </source>
</reference>
<gene>
    <name evidence="5" type="primary">kipA</name>
    <name evidence="5" type="ORF">CAFE_19550</name>
    <name evidence="6" type="ORF">HCR03_06840</name>
</gene>
<dbReference type="InterPro" id="IPR052708">
    <property type="entry name" value="PxpC"/>
</dbReference>
<dbReference type="EMBL" id="CP060286">
    <property type="protein sequence ID" value="QNK41943.1"/>
    <property type="molecule type" value="Genomic_DNA"/>
</dbReference>
<proteinExistence type="predicted"/>
<dbReference type="InterPro" id="IPR029000">
    <property type="entry name" value="Cyclophilin-like_dom_sf"/>
</dbReference>
<evidence type="ECO:0000256" key="2">
    <source>
        <dbReference type="ARBA" id="ARBA00022801"/>
    </source>
</evidence>
<dbReference type="GO" id="GO:0005524">
    <property type="term" value="F:ATP binding"/>
    <property type="evidence" value="ECO:0007669"/>
    <property type="project" value="UniProtKB-KW"/>
</dbReference>
<dbReference type="Proteomes" id="UP000469440">
    <property type="component" value="Unassembled WGS sequence"/>
</dbReference>
<dbReference type="SUPFAM" id="SSF50891">
    <property type="entry name" value="Cyclophilin-like"/>
    <property type="match status" value="1"/>
</dbReference>
<protein>
    <submittedName>
        <fullName evidence="6">Biotin-dependent carboxyltransferase family protein</fullName>
    </submittedName>
    <submittedName>
        <fullName evidence="5">KipI antagonist</fullName>
    </submittedName>
</protein>
<dbReference type="Pfam" id="PF02626">
    <property type="entry name" value="CT_A_B"/>
    <property type="match status" value="1"/>
</dbReference>
<organism evidence="5 7">
    <name type="scientific">Caproicibacter fermentans</name>
    <dbReference type="NCBI Taxonomy" id="2576756"/>
    <lineage>
        <taxon>Bacteria</taxon>
        <taxon>Bacillati</taxon>
        <taxon>Bacillota</taxon>
        <taxon>Clostridia</taxon>
        <taxon>Eubacteriales</taxon>
        <taxon>Acutalibacteraceae</taxon>
        <taxon>Caproicibacter</taxon>
    </lineage>
</organism>
<dbReference type="NCBIfam" id="TIGR00724">
    <property type="entry name" value="urea_amlyse_rel"/>
    <property type="match status" value="1"/>
</dbReference>
<keyword evidence="6" id="KW-0808">Transferase</keyword>
<dbReference type="SMART" id="SM00797">
    <property type="entry name" value="AHS2"/>
    <property type="match status" value="1"/>
</dbReference>
<evidence type="ECO:0000313" key="6">
    <source>
        <dbReference type="EMBL" id="QNK41943.1"/>
    </source>
</evidence>
<dbReference type="InterPro" id="IPR003778">
    <property type="entry name" value="CT_A_B"/>
</dbReference>
<accession>A0A6N8I0J6</accession>